<dbReference type="Proteomes" id="UP001208620">
    <property type="component" value="Unassembled WGS sequence"/>
</dbReference>
<dbReference type="AlphaFoldDB" id="A0A5P0XQ92"/>
<keyword evidence="4" id="KW-0119">Carbohydrate metabolism</keyword>
<evidence type="ECO:0000313" key="9">
    <source>
        <dbReference type="EMBL" id="MQN09305.1"/>
    </source>
</evidence>
<evidence type="ECO:0000256" key="7">
    <source>
        <dbReference type="RuleBase" id="RU361187"/>
    </source>
</evidence>
<evidence type="ECO:0000256" key="5">
    <source>
        <dbReference type="ARBA" id="ARBA00023295"/>
    </source>
</evidence>
<evidence type="ECO:0000256" key="6">
    <source>
        <dbReference type="PIRSR" id="PIRSR606710-2"/>
    </source>
</evidence>
<sequence length="320" mass="36866">MKARYLFPKDYMADPSANVFNGRLYVYPSHDWDSGECFDDDGGHFQMKDYHVLSMDDVMEGEVTDHGVILDVKDVPWAEKQMWDNDVVEKDGKYYLIFSAKDYNGVFHLGVAVADKPEGPFIPNADPIRKSYSIDPCVFKDDDGKIYCYFGGIWGGQLQWYKDNKALKDEHLPEGKENPLPSRVAMMTDDVQQFAEMPKPVVIVDEEGNVLPADDPHRFFEASWMHKYKGKYYFSYSTGDTHYLCYAVGDNPYGPFTYKGVILEPVVGWTTHHSICEYKGQWYLFHHDCVPSNDTTWLRSVKVAPLFYDEDDNILPVQSE</sequence>
<keyword evidence="2" id="KW-0624">Polysaccharide degradation</keyword>
<dbReference type="Pfam" id="PF04616">
    <property type="entry name" value="Glyco_hydro_43"/>
    <property type="match status" value="1"/>
</dbReference>
<gene>
    <name evidence="10" type="ORF">F7D42_00825</name>
    <name evidence="9" type="ORF">F7D97_04995</name>
    <name evidence="8" type="ORF">ONT01_11515</name>
</gene>
<name>A0A5P0XQ92_9BACT</name>
<dbReference type="InterPro" id="IPR023296">
    <property type="entry name" value="Glyco_hydro_beta-prop_sf"/>
</dbReference>
<keyword evidence="3 7" id="KW-0378">Hydrolase</keyword>
<dbReference type="PANTHER" id="PTHR43772">
    <property type="entry name" value="ENDO-1,4-BETA-XYLANASE"/>
    <property type="match status" value="1"/>
</dbReference>
<reference evidence="11 12" key="1">
    <citation type="submission" date="2019-09" db="EMBL/GenBank/DDBJ databases">
        <title>Distinct polysaccharide growth profiles of human intestinal Prevotella copri isolates.</title>
        <authorList>
            <person name="Fehlner-Peach H."/>
            <person name="Magnabosco C."/>
            <person name="Raghavan V."/>
            <person name="Scher J.U."/>
            <person name="Tett A."/>
            <person name="Cox L.M."/>
            <person name="Gottsegen C."/>
            <person name="Watters A."/>
            <person name="Wiltshire- Gordon J.D."/>
            <person name="Segata N."/>
            <person name="Bonneau R."/>
            <person name="Littman D.R."/>
        </authorList>
    </citation>
    <scope>NUCLEOTIDE SEQUENCE [LARGE SCALE GENOMIC DNA]</scope>
    <source>
        <strain evidence="10 11">BVe41219</strain>
        <strain evidence="9">IK21513</strain>
        <strain evidence="12">iK21513</strain>
    </source>
</reference>
<proteinExistence type="inferred from homology"/>
<evidence type="ECO:0000313" key="8">
    <source>
        <dbReference type="EMBL" id="MCW4138383.1"/>
    </source>
</evidence>
<feature type="site" description="Important for catalytic activity, responsible for pKa modulation of the active site Glu and correct orientation of both the proton donor and substrate" evidence="6">
    <location>
        <position position="135"/>
    </location>
</feature>
<reference evidence="8" key="2">
    <citation type="submission" date="2022-11" db="EMBL/GenBank/DDBJ databases">
        <title>Genomic repertoires linked with pathogenic potency of arthritogenic Prevotella copri isolated from the gut of rheumatoid arthritis patients.</title>
        <authorList>
            <person name="Nii T."/>
            <person name="Maeda Y."/>
            <person name="Motooka D."/>
            <person name="Naito M."/>
            <person name="Matsumoto Y."/>
            <person name="Ogawa T."/>
            <person name="Oguro-Igashira E."/>
            <person name="Kishikawa T."/>
            <person name="Yamashita M."/>
            <person name="Koizumi S."/>
            <person name="Kurakawa T."/>
            <person name="Okumura R."/>
            <person name="Kayama H."/>
            <person name="Murakami M."/>
            <person name="Sakaguchi T."/>
            <person name="Das B."/>
            <person name="Nakamura S."/>
            <person name="Okada Y."/>
            <person name="Kumanogoh A."/>
            <person name="Takeda K."/>
        </authorList>
    </citation>
    <scope>NUCLEOTIDE SEQUENCE</scope>
    <source>
        <strain evidence="8">H105_2-2</strain>
    </source>
</reference>
<dbReference type="EMBL" id="VZAZ01000001">
    <property type="protein sequence ID" value="MQO54277.1"/>
    <property type="molecule type" value="Genomic_DNA"/>
</dbReference>
<dbReference type="RefSeq" id="WP_153079648.1">
    <property type="nucleotide sequence ID" value="NZ_CP156891.1"/>
</dbReference>
<comment type="similarity">
    <text evidence="1 7">Belongs to the glycosyl hydrolase 43 family.</text>
</comment>
<evidence type="ECO:0000256" key="2">
    <source>
        <dbReference type="ARBA" id="ARBA00022651"/>
    </source>
</evidence>
<dbReference type="EMBL" id="JAPDVD010000001">
    <property type="protein sequence ID" value="MCW4138383.1"/>
    <property type="molecule type" value="Genomic_DNA"/>
</dbReference>
<keyword evidence="5 7" id="KW-0326">Glycosidase</keyword>
<dbReference type="InterPro" id="IPR052176">
    <property type="entry name" value="Glycosyl_Hydrlase_43_Enz"/>
</dbReference>
<organism evidence="10 11">
    <name type="scientific">Segatella copri</name>
    <dbReference type="NCBI Taxonomy" id="165179"/>
    <lineage>
        <taxon>Bacteria</taxon>
        <taxon>Pseudomonadati</taxon>
        <taxon>Bacteroidota</taxon>
        <taxon>Bacteroidia</taxon>
        <taxon>Bacteroidales</taxon>
        <taxon>Prevotellaceae</taxon>
        <taxon>Segatella</taxon>
    </lineage>
</organism>
<dbReference type="CDD" id="cd18619">
    <property type="entry name" value="GH43_CoXyl43_like"/>
    <property type="match status" value="1"/>
</dbReference>
<dbReference type="GO" id="GO:0004553">
    <property type="term" value="F:hydrolase activity, hydrolyzing O-glycosyl compounds"/>
    <property type="evidence" value="ECO:0007669"/>
    <property type="project" value="InterPro"/>
</dbReference>
<accession>A0A5P0XQ92</accession>
<evidence type="ECO:0000256" key="1">
    <source>
        <dbReference type="ARBA" id="ARBA00009865"/>
    </source>
</evidence>
<dbReference type="PANTHER" id="PTHR43772:SF2">
    <property type="entry name" value="PUTATIVE (AFU_ORTHOLOGUE AFUA_2G04480)-RELATED"/>
    <property type="match status" value="1"/>
</dbReference>
<comment type="caution">
    <text evidence="10">The sequence shown here is derived from an EMBL/GenBank/DDBJ whole genome shotgun (WGS) entry which is preliminary data.</text>
</comment>
<evidence type="ECO:0000256" key="4">
    <source>
        <dbReference type="ARBA" id="ARBA00023277"/>
    </source>
</evidence>
<dbReference type="Gene3D" id="2.115.10.20">
    <property type="entry name" value="Glycosyl hydrolase domain, family 43"/>
    <property type="match status" value="1"/>
</dbReference>
<keyword evidence="2" id="KW-0858">Xylan degradation</keyword>
<evidence type="ECO:0000256" key="3">
    <source>
        <dbReference type="ARBA" id="ARBA00022801"/>
    </source>
</evidence>
<evidence type="ECO:0000313" key="12">
    <source>
        <dbReference type="Proteomes" id="UP000406735"/>
    </source>
</evidence>
<protein>
    <submittedName>
        <fullName evidence="10">Family 43 glycosylhydrolase</fullName>
    </submittedName>
    <submittedName>
        <fullName evidence="8">Glycoside hydrolase family 43 protein</fullName>
    </submittedName>
</protein>
<evidence type="ECO:0000313" key="10">
    <source>
        <dbReference type="EMBL" id="MQO54277.1"/>
    </source>
</evidence>
<dbReference type="InterPro" id="IPR006710">
    <property type="entry name" value="Glyco_hydro_43"/>
</dbReference>
<dbReference type="GO" id="GO:0045493">
    <property type="term" value="P:xylan catabolic process"/>
    <property type="evidence" value="ECO:0007669"/>
    <property type="project" value="UniProtKB-KW"/>
</dbReference>
<evidence type="ECO:0000313" key="11">
    <source>
        <dbReference type="Proteomes" id="UP000358159"/>
    </source>
</evidence>
<dbReference type="SUPFAM" id="SSF75005">
    <property type="entry name" value="Arabinanase/levansucrase/invertase"/>
    <property type="match status" value="1"/>
</dbReference>
<dbReference type="Proteomes" id="UP000358159">
    <property type="component" value="Unassembled WGS sequence"/>
</dbReference>
<dbReference type="EMBL" id="VZCY01000038">
    <property type="protein sequence ID" value="MQN09305.1"/>
    <property type="molecule type" value="Genomic_DNA"/>
</dbReference>
<dbReference type="Proteomes" id="UP000406735">
    <property type="component" value="Unassembled WGS sequence"/>
</dbReference>